<evidence type="ECO:0000313" key="2">
    <source>
        <dbReference type="Proteomes" id="UP001500212"/>
    </source>
</evidence>
<organism evidence="1 2">
    <name type="scientific">Actinoallomurus liliacearum</name>
    <dbReference type="NCBI Taxonomy" id="1080073"/>
    <lineage>
        <taxon>Bacteria</taxon>
        <taxon>Bacillati</taxon>
        <taxon>Actinomycetota</taxon>
        <taxon>Actinomycetes</taxon>
        <taxon>Streptosporangiales</taxon>
        <taxon>Thermomonosporaceae</taxon>
        <taxon>Actinoallomurus</taxon>
    </lineage>
</organism>
<protein>
    <submittedName>
        <fullName evidence="1">Uncharacterized protein</fullName>
    </submittedName>
</protein>
<dbReference type="EMBL" id="BAABHJ010000012">
    <property type="protein sequence ID" value="GAA4610657.1"/>
    <property type="molecule type" value="Genomic_DNA"/>
</dbReference>
<sequence>MVDAFAGKARLLSRPGKDGYAQELDVRLGEPLLLPEPWDLTLDTGRLT</sequence>
<proteinExistence type="predicted"/>
<keyword evidence="2" id="KW-1185">Reference proteome</keyword>
<dbReference type="RefSeq" id="WP_345357395.1">
    <property type="nucleotide sequence ID" value="NZ_BAABHJ010000012.1"/>
</dbReference>
<comment type="caution">
    <text evidence="1">The sequence shown here is derived from an EMBL/GenBank/DDBJ whole genome shotgun (WGS) entry which is preliminary data.</text>
</comment>
<gene>
    <name evidence="1" type="ORF">GCM10023195_44330</name>
</gene>
<accession>A0ABP8TNA7</accession>
<evidence type="ECO:0000313" key="1">
    <source>
        <dbReference type="EMBL" id="GAA4610657.1"/>
    </source>
</evidence>
<dbReference type="Proteomes" id="UP001500212">
    <property type="component" value="Unassembled WGS sequence"/>
</dbReference>
<name>A0ABP8TNA7_9ACTN</name>
<reference evidence="2" key="1">
    <citation type="journal article" date="2019" name="Int. J. Syst. Evol. Microbiol.">
        <title>The Global Catalogue of Microorganisms (GCM) 10K type strain sequencing project: providing services to taxonomists for standard genome sequencing and annotation.</title>
        <authorList>
            <consortium name="The Broad Institute Genomics Platform"/>
            <consortium name="The Broad Institute Genome Sequencing Center for Infectious Disease"/>
            <person name="Wu L."/>
            <person name="Ma J."/>
        </authorList>
    </citation>
    <scope>NUCLEOTIDE SEQUENCE [LARGE SCALE GENOMIC DNA]</scope>
    <source>
        <strain evidence="2">JCM 17938</strain>
    </source>
</reference>